<dbReference type="PANTHER" id="PTHR11733">
    <property type="entry name" value="ZINC METALLOPROTEASE FAMILY M13 NEPRILYSIN-RELATED"/>
    <property type="match status" value="1"/>
</dbReference>
<protein>
    <submittedName>
        <fullName evidence="10">Neutral endopeptidase</fullName>
        <ecNumber evidence="10">3.4.24.-</ecNumber>
    </submittedName>
</protein>
<dbReference type="SUPFAM" id="SSF55486">
    <property type="entry name" value="Metalloproteases ('zincins'), catalytic domain"/>
    <property type="match status" value="1"/>
</dbReference>
<dbReference type="InterPro" id="IPR008753">
    <property type="entry name" value="Peptidase_M13_N"/>
</dbReference>
<dbReference type="EC" id="3.4.24.-" evidence="10"/>
<keyword evidence="6" id="KW-0862">Zinc</keyword>
<sequence>MKKLVLPIIIALALMTTACNLKTQTSGIDVTNLDTSTLPKVDFYQYACGGWMQKNPLTGEYARFGSFDKLAENNREQLKGLIENIASQTSEKGSIEQKIGDIYNLAMGSDKLNQEGYTPIKADLERISSIKDKAELSRLIPELLLSSVDAYFAIYVDADPANSSQYLLQTYQSGISLGEREYYLDNDEHTVGIRNKYKEHVAKMFELTGFSPEQAQKNTEAVLKIETRLATAAYDNIKLRDPYANYNKMSVEELQKLVPSIDWNTSFATVGLNGLKELSVSQKESLVEVGNIIVSEPLDAQIAYIQWKIIDGAASYLSDDIYAQNFDFYGKTLSGKEEPSPRWKRAVSAVNHILGEAVGQMYVKEYFPPEAKERMVKLVHNLQDALGERIATLAWMSDETKAKAKEKLDAFYVKIGYPDKWRDYSALNIEKDNYYENIKRANQFESAYLLAKAGKPVDKDEWHMTPQTVNAYYNPSTNEICFPAGILQYPFFDMNADDAFNYGAIGVVIGHEMTHGFDDQGRQYDKEGNLKDWWTEEDATRFEERANVMADFFDAIEVAPNVHGNGKFTLGENIADHGGLQVSYQAFKKATKDAPLGSKDGFTPEQRFFLAYATVWAGNIRPEEILVRTKSDPHSLGRWRVNGALPHIATWYEAFDVQEGDPMFIPVEKRISIW</sequence>
<keyword evidence="4" id="KW-0479">Metal-binding</keyword>
<feature type="domain" description="Peptidase M13 C-terminal" evidence="8">
    <location>
        <begin position="470"/>
        <end position="670"/>
    </location>
</feature>
<proteinExistence type="inferred from homology"/>
<keyword evidence="7" id="KW-0482">Metalloprotease</keyword>
<dbReference type="PROSITE" id="PS51885">
    <property type="entry name" value="NEPRILYSIN"/>
    <property type="match status" value="1"/>
</dbReference>
<dbReference type="AlphaFoldDB" id="A0A5J4RLA1"/>
<evidence type="ECO:0000256" key="7">
    <source>
        <dbReference type="ARBA" id="ARBA00023049"/>
    </source>
</evidence>
<dbReference type="GO" id="GO:0004222">
    <property type="term" value="F:metalloendopeptidase activity"/>
    <property type="evidence" value="ECO:0007669"/>
    <property type="project" value="InterPro"/>
</dbReference>
<evidence type="ECO:0000259" key="9">
    <source>
        <dbReference type="Pfam" id="PF05649"/>
    </source>
</evidence>
<feature type="domain" description="Peptidase M13 N-terminal" evidence="9">
    <location>
        <begin position="39"/>
        <end position="418"/>
    </location>
</feature>
<dbReference type="Gene3D" id="3.40.390.10">
    <property type="entry name" value="Collagenase (Catalytic Domain)"/>
    <property type="match status" value="1"/>
</dbReference>
<organism evidence="10">
    <name type="scientific">termite gut metagenome</name>
    <dbReference type="NCBI Taxonomy" id="433724"/>
    <lineage>
        <taxon>unclassified sequences</taxon>
        <taxon>metagenomes</taxon>
        <taxon>organismal metagenomes</taxon>
    </lineage>
</organism>
<dbReference type="GO" id="GO:0046872">
    <property type="term" value="F:metal ion binding"/>
    <property type="evidence" value="ECO:0007669"/>
    <property type="project" value="UniProtKB-KW"/>
</dbReference>
<reference evidence="10" key="1">
    <citation type="submission" date="2019-03" db="EMBL/GenBank/DDBJ databases">
        <title>Single cell metagenomics reveals metabolic interactions within the superorganism composed of flagellate Streblomastix strix and complex community of Bacteroidetes bacteria on its surface.</title>
        <authorList>
            <person name="Treitli S.C."/>
            <person name="Kolisko M."/>
            <person name="Husnik F."/>
            <person name="Keeling P."/>
            <person name="Hampl V."/>
        </authorList>
    </citation>
    <scope>NUCLEOTIDE SEQUENCE</scope>
    <source>
        <strain evidence="10">STM</strain>
    </source>
</reference>
<dbReference type="InterPro" id="IPR042089">
    <property type="entry name" value="Peptidase_M13_dom_2"/>
</dbReference>
<dbReference type="Gene3D" id="1.10.1380.10">
    <property type="entry name" value="Neutral endopeptidase , domain2"/>
    <property type="match status" value="1"/>
</dbReference>
<evidence type="ECO:0000313" key="10">
    <source>
        <dbReference type="EMBL" id="KAA6334677.1"/>
    </source>
</evidence>
<comment type="caution">
    <text evidence="10">The sequence shown here is derived from an EMBL/GenBank/DDBJ whole genome shotgun (WGS) entry which is preliminary data.</text>
</comment>
<accession>A0A5J4RLA1</accession>
<dbReference type="EMBL" id="SNRY01000972">
    <property type="protein sequence ID" value="KAA6334677.1"/>
    <property type="molecule type" value="Genomic_DNA"/>
</dbReference>
<dbReference type="GO" id="GO:0016485">
    <property type="term" value="P:protein processing"/>
    <property type="evidence" value="ECO:0007669"/>
    <property type="project" value="TreeGrafter"/>
</dbReference>
<dbReference type="CDD" id="cd08662">
    <property type="entry name" value="M13"/>
    <property type="match status" value="1"/>
</dbReference>
<evidence type="ECO:0000259" key="8">
    <source>
        <dbReference type="Pfam" id="PF01431"/>
    </source>
</evidence>
<comment type="cofactor">
    <cofactor evidence="1">
        <name>Zn(2+)</name>
        <dbReference type="ChEBI" id="CHEBI:29105"/>
    </cofactor>
</comment>
<keyword evidence="5 10" id="KW-0378">Hydrolase</keyword>
<evidence type="ECO:0000256" key="1">
    <source>
        <dbReference type="ARBA" id="ARBA00001947"/>
    </source>
</evidence>
<evidence type="ECO:0000256" key="2">
    <source>
        <dbReference type="ARBA" id="ARBA00007357"/>
    </source>
</evidence>
<dbReference type="PROSITE" id="PS51257">
    <property type="entry name" value="PROKAR_LIPOPROTEIN"/>
    <property type="match status" value="1"/>
</dbReference>
<name>A0A5J4RLA1_9ZZZZ</name>
<dbReference type="Pfam" id="PF01431">
    <property type="entry name" value="Peptidase_M13"/>
    <property type="match status" value="1"/>
</dbReference>
<comment type="similarity">
    <text evidence="2">Belongs to the peptidase M13 family.</text>
</comment>
<dbReference type="PANTHER" id="PTHR11733:SF167">
    <property type="entry name" value="FI17812P1-RELATED"/>
    <property type="match status" value="1"/>
</dbReference>
<keyword evidence="3" id="KW-0645">Protease</keyword>
<evidence type="ECO:0000256" key="6">
    <source>
        <dbReference type="ARBA" id="ARBA00022833"/>
    </source>
</evidence>
<dbReference type="PRINTS" id="PR00786">
    <property type="entry name" value="NEPRILYSIN"/>
</dbReference>
<dbReference type="InterPro" id="IPR000718">
    <property type="entry name" value="Peptidase_M13"/>
</dbReference>
<dbReference type="GO" id="GO:0005886">
    <property type="term" value="C:plasma membrane"/>
    <property type="evidence" value="ECO:0007669"/>
    <property type="project" value="TreeGrafter"/>
</dbReference>
<dbReference type="Pfam" id="PF05649">
    <property type="entry name" value="Peptidase_M13_N"/>
    <property type="match status" value="1"/>
</dbReference>
<evidence type="ECO:0000256" key="4">
    <source>
        <dbReference type="ARBA" id="ARBA00022723"/>
    </source>
</evidence>
<evidence type="ECO:0000256" key="3">
    <source>
        <dbReference type="ARBA" id="ARBA00022670"/>
    </source>
</evidence>
<gene>
    <name evidence="10" type="ORF">EZS27_017030</name>
</gene>
<dbReference type="InterPro" id="IPR018497">
    <property type="entry name" value="Peptidase_M13_C"/>
</dbReference>
<dbReference type="InterPro" id="IPR024079">
    <property type="entry name" value="MetalloPept_cat_dom_sf"/>
</dbReference>
<evidence type="ECO:0000256" key="5">
    <source>
        <dbReference type="ARBA" id="ARBA00022801"/>
    </source>
</evidence>